<accession>A0A812Q094</accession>
<organism evidence="1 2">
    <name type="scientific">Symbiodinium pilosum</name>
    <name type="common">Dinoflagellate</name>
    <dbReference type="NCBI Taxonomy" id="2952"/>
    <lineage>
        <taxon>Eukaryota</taxon>
        <taxon>Sar</taxon>
        <taxon>Alveolata</taxon>
        <taxon>Dinophyceae</taxon>
        <taxon>Suessiales</taxon>
        <taxon>Symbiodiniaceae</taxon>
        <taxon>Symbiodinium</taxon>
    </lineage>
</organism>
<sequence length="602" mass="66742">MWPAGCGPEDYVTPECANLPTSWNWSLYFCQSLLESAAAQVELLETDRVEDRTWTGRVAGDRVVHAQYVDNFFACGTDVGAVQSAFDRMRQVLEDWGFSIHEVTEAQPVVHGLGLIIDGSRKRISLTPARIWKLRLAALALGRRRVPPPVKVVEKVVGHFTFAMMVRRECLSVFNAVYMYVRLDKPSGSLWRAAHHEILQASSILPMICASLDLPWSPTVIATDSSEVGYGVCERQLESIEVACVGRSCEHWRYSVEGAIKARAHAFGEDTEQLDPGDHYECARVRDADFKEVVLCLVEPVIFFAAADTLDNVTCSWLTTLLWLLLAPRATQSFMYGGFPLSEIVLIVPLGAPSLLEAVRRTSTQDRYNAVVDAFLFWCRGHFSLSTNYDALLTAYLNELYSQGADLSAAEYAFAAFRYRFPEYGKHGSKMLARATQALEPKMRLPTPRVAFAAIVGALLAHGHAEMALGLSSNGISFCGPASSQAFAHTRWFEPPCLRGCPSGATLYGNRHGGVSELRLLGTPLKEIKARGRWMTDTSLKRYEKATVAQQQVRKVPFGTQLYGNFVEQQLPRCSQLLREAVTGNATAKTQLAQSFRPLPSV</sequence>
<keyword evidence="2" id="KW-1185">Reference proteome</keyword>
<reference evidence="1" key="1">
    <citation type="submission" date="2021-02" db="EMBL/GenBank/DDBJ databases">
        <authorList>
            <person name="Dougan E. K."/>
            <person name="Rhodes N."/>
            <person name="Thang M."/>
            <person name="Chan C."/>
        </authorList>
    </citation>
    <scope>NUCLEOTIDE SEQUENCE</scope>
</reference>
<dbReference type="InterPro" id="IPR043502">
    <property type="entry name" value="DNA/RNA_pol_sf"/>
</dbReference>
<name>A0A812Q094_SYMPI</name>
<dbReference type="OrthoDB" id="425707at2759"/>
<protein>
    <submittedName>
        <fullName evidence="1">Uncharacterized protein</fullName>
    </submittedName>
</protein>
<dbReference type="Proteomes" id="UP000649617">
    <property type="component" value="Unassembled WGS sequence"/>
</dbReference>
<dbReference type="AlphaFoldDB" id="A0A812Q094"/>
<evidence type="ECO:0000313" key="2">
    <source>
        <dbReference type="Proteomes" id="UP000649617"/>
    </source>
</evidence>
<proteinExistence type="predicted"/>
<evidence type="ECO:0000313" key="1">
    <source>
        <dbReference type="EMBL" id="CAE7368797.1"/>
    </source>
</evidence>
<dbReference type="SUPFAM" id="SSF56672">
    <property type="entry name" value="DNA/RNA polymerases"/>
    <property type="match status" value="1"/>
</dbReference>
<gene>
    <name evidence="1" type="ORF">SPIL2461_LOCUS8941</name>
</gene>
<comment type="caution">
    <text evidence="1">The sequence shown here is derived from an EMBL/GenBank/DDBJ whole genome shotgun (WGS) entry which is preliminary data.</text>
</comment>
<dbReference type="EMBL" id="CAJNIZ010015036">
    <property type="protein sequence ID" value="CAE7368797.1"/>
    <property type="molecule type" value="Genomic_DNA"/>
</dbReference>